<sequence>MTRLRYGIAALAAIIIAATGCTDPDGTQAERAAVAPEPEVVAMDGAAGERARDGSAARAHPTLVAIPPAEQALVYQARLTVRVGNVDTAAERAKDIVTGAGGYVAQEERDTADRSDRAVLTLKVPPQRYPEVLSRLGGLGRRESLHQSTEDVTEEVADVDSRVKSARSAIDRLRTLLTRANKIGEVLEIEREISNRQAELESLLARQKALAARTSMATITLTLLGEGKGDDPGAGERPPGFLAGLQNGWRALVFAAQVALTALGAVLPWAVVAAVAWLAVRPLLRRARRGTAPPAGEGPGTGGGAR</sequence>
<dbReference type="RefSeq" id="WP_013132506.1">
    <property type="nucleotide sequence ID" value="NC_014165.1"/>
</dbReference>
<gene>
    <name evidence="3" type="ordered locus">Tbis_2263</name>
</gene>
<dbReference type="PROSITE" id="PS51257">
    <property type="entry name" value="PROKAR_LIPOPROTEIN"/>
    <property type="match status" value="1"/>
</dbReference>
<dbReference type="Proteomes" id="UP000006640">
    <property type="component" value="Chromosome"/>
</dbReference>
<reference evidence="3 4" key="1">
    <citation type="submission" date="2010-01" db="EMBL/GenBank/DDBJ databases">
        <title>The complete genome of Thermobispora bispora DSM 43833.</title>
        <authorList>
            <consortium name="US DOE Joint Genome Institute (JGI-PGF)"/>
            <person name="Lucas S."/>
            <person name="Copeland A."/>
            <person name="Lapidus A."/>
            <person name="Glavina del Rio T."/>
            <person name="Dalin E."/>
            <person name="Tice H."/>
            <person name="Bruce D."/>
            <person name="Goodwin L."/>
            <person name="Pitluck S."/>
            <person name="Kyrpides N."/>
            <person name="Mavromatis K."/>
            <person name="Ivanova N."/>
            <person name="Mikhailova N."/>
            <person name="Chertkov O."/>
            <person name="Brettin T."/>
            <person name="Detter J.C."/>
            <person name="Han C."/>
            <person name="Larimer F."/>
            <person name="Land M."/>
            <person name="Hauser L."/>
            <person name="Markowitz V."/>
            <person name="Cheng J.-F."/>
            <person name="Hugenholtz P."/>
            <person name="Woyke T."/>
            <person name="Wu D."/>
            <person name="Jando M."/>
            <person name="Schneider S."/>
            <person name="Klenk H.-P."/>
            <person name="Eisen J.A."/>
        </authorList>
    </citation>
    <scope>NUCLEOTIDE SEQUENCE [LARGE SCALE GENOMIC DNA]</scope>
    <source>
        <strain evidence="4">ATCC 19993 / DSM 43833 / CBS 139.67 / JCM 10125 / KCTC 9307 / NBRC 14880 / R51</strain>
    </source>
</reference>
<keyword evidence="4" id="KW-1185">Reference proteome</keyword>
<evidence type="ECO:0000256" key="1">
    <source>
        <dbReference type="SAM" id="Phobius"/>
    </source>
</evidence>
<dbReference type="Pfam" id="PF14257">
    <property type="entry name" value="DUF4349"/>
    <property type="match status" value="1"/>
</dbReference>
<proteinExistence type="predicted"/>
<dbReference type="InterPro" id="IPR025645">
    <property type="entry name" value="DUF4349"/>
</dbReference>
<dbReference type="STRING" id="469371.Tbis_2263"/>
<dbReference type="EMBL" id="CP001874">
    <property type="protein sequence ID" value="ADG88973.1"/>
    <property type="molecule type" value="Genomic_DNA"/>
</dbReference>
<dbReference type="AlphaFoldDB" id="D6Y398"/>
<dbReference type="HOGENOM" id="CLU_046535_0_1_11"/>
<organism evidence="3 4">
    <name type="scientific">Thermobispora bispora (strain ATCC 19993 / DSM 43833 / CBS 139.67 / JCM 10125 / KCTC 9307 / NBRC 14880 / R51)</name>
    <dbReference type="NCBI Taxonomy" id="469371"/>
    <lineage>
        <taxon>Bacteria</taxon>
        <taxon>Bacillati</taxon>
        <taxon>Actinomycetota</taxon>
        <taxon>Actinomycetes</taxon>
        <taxon>Streptosporangiales</taxon>
        <taxon>Streptosporangiaceae</taxon>
        <taxon>Thermobispora</taxon>
    </lineage>
</organism>
<evidence type="ECO:0000313" key="3">
    <source>
        <dbReference type="EMBL" id="ADG88973.1"/>
    </source>
</evidence>
<keyword evidence="1" id="KW-0812">Transmembrane</keyword>
<keyword evidence="1" id="KW-0472">Membrane</keyword>
<protein>
    <recommendedName>
        <fullName evidence="2">DUF4349 domain-containing protein</fullName>
    </recommendedName>
</protein>
<feature type="transmembrane region" description="Helical" evidence="1">
    <location>
        <begin position="254"/>
        <end position="280"/>
    </location>
</feature>
<feature type="domain" description="DUF4349" evidence="2">
    <location>
        <begin position="71"/>
        <end position="281"/>
    </location>
</feature>
<dbReference type="KEGG" id="tbi:Tbis_2263"/>
<keyword evidence="1" id="KW-1133">Transmembrane helix</keyword>
<dbReference type="OrthoDB" id="186919at2"/>
<evidence type="ECO:0000259" key="2">
    <source>
        <dbReference type="Pfam" id="PF14257"/>
    </source>
</evidence>
<accession>D6Y398</accession>
<evidence type="ECO:0000313" key="4">
    <source>
        <dbReference type="Proteomes" id="UP000006640"/>
    </source>
</evidence>
<dbReference type="eggNOG" id="COG3206">
    <property type="taxonomic scope" value="Bacteria"/>
</dbReference>
<name>D6Y398_THEBD</name>